<keyword evidence="2 4" id="KW-0227">DNA damage</keyword>
<dbReference type="CDD" id="cd16926">
    <property type="entry name" value="HATPase_MutL-MLH-PMS-like"/>
    <property type="match status" value="1"/>
</dbReference>
<dbReference type="InterPro" id="IPR014721">
    <property type="entry name" value="Ribsml_uS5_D2-typ_fold_subgr"/>
</dbReference>
<reference evidence="8 9" key="1">
    <citation type="journal article" date="2021" name="Sci. Rep.">
        <title>The distribution of antibiotic resistance genes in chicken gut microbiota commensals.</title>
        <authorList>
            <person name="Juricova H."/>
            <person name="Matiasovicova J."/>
            <person name="Kubasova T."/>
            <person name="Cejkova D."/>
            <person name="Rychlik I."/>
        </authorList>
    </citation>
    <scope>NUCLEOTIDE SEQUENCE [LARGE SCALE GENOMIC DNA]</scope>
    <source>
        <strain evidence="8 9">An411</strain>
    </source>
</reference>
<dbReference type="InterPro" id="IPR042120">
    <property type="entry name" value="MutL_C_dimsub"/>
</dbReference>
<evidence type="ECO:0000256" key="3">
    <source>
        <dbReference type="ARBA" id="ARBA00023204"/>
    </source>
</evidence>
<dbReference type="InterPro" id="IPR020568">
    <property type="entry name" value="Ribosomal_Su5_D2-typ_SF"/>
</dbReference>
<feature type="compositionally biased region" description="Low complexity" evidence="5">
    <location>
        <begin position="453"/>
        <end position="468"/>
    </location>
</feature>
<dbReference type="Gene3D" id="3.30.1370.100">
    <property type="entry name" value="MutL, C-terminal domain, regulatory subdomain"/>
    <property type="match status" value="1"/>
</dbReference>
<feature type="domain" description="DNA mismatch repair protein S5" evidence="7">
    <location>
        <begin position="209"/>
        <end position="327"/>
    </location>
</feature>
<dbReference type="InterPro" id="IPR020667">
    <property type="entry name" value="DNA_mismatch_repair_MutL"/>
</dbReference>
<dbReference type="GO" id="GO:0004519">
    <property type="term" value="F:endonuclease activity"/>
    <property type="evidence" value="ECO:0007669"/>
    <property type="project" value="UniProtKB-KW"/>
</dbReference>
<evidence type="ECO:0000256" key="2">
    <source>
        <dbReference type="ARBA" id="ARBA00022763"/>
    </source>
</evidence>
<dbReference type="InterPro" id="IPR036890">
    <property type="entry name" value="HATPase_C_sf"/>
</dbReference>
<evidence type="ECO:0000259" key="7">
    <source>
        <dbReference type="SMART" id="SM01340"/>
    </source>
</evidence>
<feature type="region of interest" description="Disordered" evidence="5">
    <location>
        <begin position="358"/>
        <end position="377"/>
    </location>
</feature>
<dbReference type="InterPro" id="IPR042121">
    <property type="entry name" value="MutL_C_regsub"/>
</dbReference>
<dbReference type="PROSITE" id="PS00058">
    <property type="entry name" value="DNA_MISMATCH_REPAIR_1"/>
    <property type="match status" value="1"/>
</dbReference>
<comment type="similarity">
    <text evidence="1 4">Belongs to the DNA mismatch repair MutL/HexB family.</text>
</comment>
<feature type="region of interest" description="Disordered" evidence="5">
    <location>
        <begin position="397"/>
        <end position="477"/>
    </location>
</feature>
<evidence type="ECO:0000313" key="8">
    <source>
        <dbReference type="EMBL" id="MBM6852070.1"/>
    </source>
</evidence>
<keyword evidence="8" id="KW-0540">Nuclease</keyword>
<dbReference type="SUPFAM" id="SSF118116">
    <property type="entry name" value="DNA mismatch repair protein MutL"/>
    <property type="match status" value="1"/>
</dbReference>
<name>A0ABS2FY79_9FIRM</name>
<organism evidence="8 9">
    <name type="scientific">Oscillibacter valericigenes</name>
    <dbReference type="NCBI Taxonomy" id="351091"/>
    <lineage>
        <taxon>Bacteria</taxon>
        <taxon>Bacillati</taxon>
        <taxon>Bacillota</taxon>
        <taxon>Clostridia</taxon>
        <taxon>Eubacteriales</taxon>
        <taxon>Oscillospiraceae</taxon>
        <taxon>Oscillibacter</taxon>
    </lineage>
</organism>
<proteinExistence type="inferred from homology"/>
<dbReference type="NCBIfam" id="TIGR00585">
    <property type="entry name" value="mutl"/>
    <property type="match status" value="1"/>
</dbReference>
<keyword evidence="8" id="KW-0378">Hydrolase</keyword>
<dbReference type="HAMAP" id="MF_00149">
    <property type="entry name" value="DNA_mis_repair"/>
    <property type="match status" value="1"/>
</dbReference>
<dbReference type="Pfam" id="PF01119">
    <property type="entry name" value="DNA_mis_repair"/>
    <property type="match status" value="1"/>
</dbReference>
<evidence type="ECO:0000256" key="5">
    <source>
        <dbReference type="SAM" id="MobiDB-lite"/>
    </source>
</evidence>
<dbReference type="InterPro" id="IPR014790">
    <property type="entry name" value="MutL_C"/>
</dbReference>
<dbReference type="Gene3D" id="3.30.1540.20">
    <property type="entry name" value="MutL, C-terminal domain, dimerisation subdomain"/>
    <property type="match status" value="1"/>
</dbReference>
<evidence type="ECO:0000259" key="6">
    <source>
        <dbReference type="SMART" id="SM00853"/>
    </source>
</evidence>
<dbReference type="SUPFAM" id="SSF55874">
    <property type="entry name" value="ATPase domain of HSP90 chaperone/DNA topoisomerase II/histidine kinase"/>
    <property type="match status" value="1"/>
</dbReference>
<dbReference type="InterPro" id="IPR038973">
    <property type="entry name" value="MutL/Mlh/Pms-like"/>
</dbReference>
<sequence>MPHIQQLDSHVADLIAAGEVVERPASVVKELVENAIDAGSTAVVVEIRRGGMGLIRVTDNGCGIAPAELPTAFLRHATSKLRTEADLGKIGTLGFRGEALAAISAVSRVDILTRQAGAAEGASLHLEGGVPGTVEAAGAPEGTTITVRDLFYNTPARLKFMRKDSAETAAVNGLMQHLALSHPDVSFKFIKDGVEALLTPGDGKLESAIYAALGRDFARGLVPVSGSGGDISVSGFVTAPLMGRGSRSMQVFFVNGRFIKSQLLTAALEEGYRNQIMKGKFPGCVLSVTLPVTAVDVNVHPAKTQVKFAREHDVFDAVYHTVLDALDRTGAPAAVPAKEPPLTAASRQDFFQTMDAKTFRQGGGKPAAPPAAPARPAWNTELRAPAKVADSGRTSFYQTSRPATQSALGRAPSSVTIPSGKQQTPPTPAYRGALGQPPVSVTASAAERRAEEPAAPAPAAASAETAAPQRSAPRPFVPAIPPEQLKLTENLPGQTALETKEAPWRIAGEVLRTYIICESADGCVWLIDKHAAHERINFDKLKNAQEPPMRQTLLAPIAAELSREDGALLLENLPLLEQFGFACEDFGGGALLVREVPADIDAADTVSTLEEFAECLRTGRSPDEKRENLLHTMACKAAIKGGWVSDPAELRVLVDRVQSGEVKYCPHGRPVAVKLTKYELEKMFRRA</sequence>
<feature type="domain" description="MutL C-terminal dimerisation" evidence="6">
    <location>
        <begin position="506"/>
        <end position="645"/>
    </location>
</feature>
<protein>
    <recommendedName>
        <fullName evidence="4">DNA mismatch repair protein MutL</fullName>
    </recommendedName>
</protein>
<dbReference type="InterPro" id="IPR002099">
    <property type="entry name" value="MutL/Mlh/PMS"/>
</dbReference>
<dbReference type="SUPFAM" id="SSF54211">
    <property type="entry name" value="Ribosomal protein S5 domain 2-like"/>
    <property type="match status" value="1"/>
</dbReference>
<accession>A0ABS2FY79</accession>
<keyword evidence="8" id="KW-0255">Endonuclease</keyword>
<dbReference type="SMART" id="SM00853">
    <property type="entry name" value="MutL_C"/>
    <property type="match status" value="1"/>
</dbReference>
<dbReference type="InterPro" id="IPR013507">
    <property type="entry name" value="DNA_mismatch_S5_2-like"/>
</dbReference>
<comment type="caution">
    <text evidence="8">The sequence shown here is derived from an EMBL/GenBank/DDBJ whole genome shotgun (WGS) entry which is preliminary data.</text>
</comment>
<dbReference type="RefSeq" id="WP_204805217.1">
    <property type="nucleotide sequence ID" value="NZ_JACSNX010000022.1"/>
</dbReference>
<dbReference type="Gene3D" id="3.30.565.10">
    <property type="entry name" value="Histidine kinase-like ATPase, C-terminal domain"/>
    <property type="match status" value="1"/>
</dbReference>
<dbReference type="Pfam" id="PF08676">
    <property type="entry name" value="MutL_C"/>
    <property type="match status" value="1"/>
</dbReference>
<dbReference type="EMBL" id="JACSNX010000022">
    <property type="protein sequence ID" value="MBM6852070.1"/>
    <property type="molecule type" value="Genomic_DNA"/>
</dbReference>
<dbReference type="PANTHER" id="PTHR10073">
    <property type="entry name" value="DNA MISMATCH REPAIR PROTEIN MLH, PMS, MUTL"/>
    <property type="match status" value="1"/>
</dbReference>
<comment type="function">
    <text evidence="4">This protein is involved in the repair of mismatches in DNA. It is required for dam-dependent methyl-directed DNA mismatch repair. May act as a 'molecular matchmaker', a protein that promotes the formation of a stable complex between two or more DNA-binding proteins in an ATP-dependent manner without itself being part of a final effector complex.</text>
</comment>
<dbReference type="InterPro" id="IPR037198">
    <property type="entry name" value="MutL_C_sf"/>
</dbReference>
<evidence type="ECO:0000313" key="9">
    <source>
        <dbReference type="Proteomes" id="UP000719500"/>
    </source>
</evidence>
<dbReference type="Gene3D" id="3.30.230.10">
    <property type="match status" value="1"/>
</dbReference>
<keyword evidence="9" id="KW-1185">Reference proteome</keyword>
<evidence type="ECO:0000256" key="1">
    <source>
        <dbReference type="ARBA" id="ARBA00006082"/>
    </source>
</evidence>
<dbReference type="SMART" id="SM01340">
    <property type="entry name" value="DNA_mis_repair"/>
    <property type="match status" value="1"/>
</dbReference>
<dbReference type="PANTHER" id="PTHR10073:SF12">
    <property type="entry name" value="DNA MISMATCH REPAIR PROTEIN MLH1"/>
    <property type="match status" value="1"/>
</dbReference>
<feature type="compositionally biased region" description="Polar residues" evidence="5">
    <location>
        <begin position="397"/>
        <end position="424"/>
    </location>
</feature>
<dbReference type="InterPro" id="IPR014762">
    <property type="entry name" value="DNA_mismatch_repair_CS"/>
</dbReference>
<dbReference type="Pfam" id="PF13589">
    <property type="entry name" value="HATPase_c_3"/>
    <property type="match status" value="1"/>
</dbReference>
<evidence type="ECO:0000256" key="4">
    <source>
        <dbReference type="HAMAP-Rule" id="MF_00149"/>
    </source>
</evidence>
<keyword evidence="3 4" id="KW-0234">DNA repair</keyword>
<gene>
    <name evidence="4 8" type="primary">mutL</name>
    <name evidence="8" type="ORF">H9X91_11535</name>
</gene>
<dbReference type="Proteomes" id="UP000719500">
    <property type="component" value="Unassembled WGS sequence"/>
</dbReference>
<dbReference type="CDD" id="cd00782">
    <property type="entry name" value="MutL_Trans"/>
    <property type="match status" value="1"/>
</dbReference>